<dbReference type="EMBL" id="AEUT02000001">
    <property type="protein sequence ID" value="EGE55091.1"/>
    <property type="molecule type" value="Genomic_DNA"/>
</dbReference>
<sequence length="521" mass="59671">MTNNEFIEAISKLTTEADWGSPVFGESVMKAELRKQLFKIVPIDPSGYIQKLYFSTLVKDEDIMYITSNGRQTFKYLFGTTEVKQSKEKSEYLVYEVENNFPPFAKLVIDYILGIYTFNGSKLYDVRNKQFKLIDEFTLQSRYGFKDSGHVLEVLSGVHKTLNVKPINYLEPYQIAGRDFIIDLEKSEIINESPMQNVSYFKYYDVDYETAMDGRKIAKEYLEYVIADDNSLNNAILQSYFIAQVACGVRPKTNFFISKSGVRTGKGLRHIALSGLFNKIDVELDTLKSNGFEALQAWSMFSGGEMALATEQGDIQGNAMERVLKIIATEKSHVARAIGQNQSMVNLTSVLCVDTNRTVALSDEMDGRKVLIQFKDRPKKETDIEREQIFRKYWNAFTDRDKNPKISGCIGFLINSLEYFNKIGGQYRWKNVEVFNDIDLDEFQIALINALQEVEFVPREKEIIDLSKQTYGTNRRAIGKALSEIGVKQQTKTINGERKATYLVINKNRFDKFALDTLDNT</sequence>
<organism evidence="1 2">
    <name type="scientific">Streptococcus parauberis NCFD 2020</name>
    <dbReference type="NCBI Taxonomy" id="873447"/>
    <lineage>
        <taxon>Bacteria</taxon>
        <taxon>Bacillati</taxon>
        <taxon>Bacillota</taxon>
        <taxon>Bacilli</taxon>
        <taxon>Lactobacillales</taxon>
        <taxon>Streptococcaceae</taxon>
        <taxon>Streptococcus</taxon>
    </lineage>
</organism>
<proteinExistence type="predicted"/>
<evidence type="ECO:0000313" key="2">
    <source>
        <dbReference type="Proteomes" id="UP000003732"/>
    </source>
</evidence>
<comment type="caution">
    <text evidence="1">The sequence shown here is derived from an EMBL/GenBank/DDBJ whole genome shotgun (WGS) entry which is preliminary data.</text>
</comment>
<gene>
    <name evidence="1" type="ORF">SPB_0710</name>
</gene>
<dbReference type="AlphaFoldDB" id="F1Z0R6"/>
<dbReference type="GeneID" id="61420385"/>
<dbReference type="Proteomes" id="UP000003732">
    <property type="component" value="Unassembled WGS sequence"/>
</dbReference>
<dbReference type="eggNOG" id="ENOG5032RW7">
    <property type="taxonomic scope" value="Bacteria"/>
</dbReference>
<evidence type="ECO:0008006" key="3">
    <source>
        <dbReference type="Google" id="ProtNLM"/>
    </source>
</evidence>
<protein>
    <recommendedName>
        <fullName evidence="3">Phage resistance protein</fullName>
    </recommendedName>
</protein>
<name>F1Z0R6_9STRE</name>
<dbReference type="HOGENOM" id="CLU_040154_0_0_9"/>
<evidence type="ECO:0000313" key="1">
    <source>
        <dbReference type="EMBL" id="EGE55091.1"/>
    </source>
</evidence>
<dbReference type="RefSeq" id="WP_003105995.1">
    <property type="nucleotide sequence ID" value="NZ_AEUT02000001.1"/>
</dbReference>
<accession>F1Z0R6</accession>
<reference evidence="1 2" key="1">
    <citation type="submission" date="2011-02" db="EMBL/GenBank/DDBJ databases">
        <authorList>
            <person name="Stanhope M.J."/>
            <person name="Durkin A.S."/>
            <person name="Hostetler J."/>
            <person name="Kim M."/>
            <person name="Radune D."/>
            <person name="Singh I."/>
            <person name="Town C.D."/>
        </authorList>
    </citation>
    <scope>NUCLEOTIDE SEQUENCE [LARGE SCALE GENOMIC DNA]</scope>
    <source>
        <strain evidence="1 2">NCFD 2020</strain>
    </source>
</reference>